<evidence type="ECO:0000313" key="1">
    <source>
        <dbReference type="EMBL" id="GAA5530769.1"/>
    </source>
</evidence>
<proteinExistence type="predicted"/>
<evidence type="ECO:0000313" key="2">
    <source>
        <dbReference type="Proteomes" id="UP001428290"/>
    </source>
</evidence>
<dbReference type="Proteomes" id="UP001428290">
    <property type="component" value="Unassembled WGS sequence"/>
</dbReference>
<organism evidence="1 2">
    <name type="scientific">Herpetosiphon gulosus</name>
    <dbReference type="NCBI Taxonomy" id="1973496"/>
    <lineage>
        <taxon>Bacteria</taxon>
        <taxon>Bacillati</taxon>
        <taxon>Chloroflexota</taxon>
        <taxon>Chloroflexia</taxon>
        <taxon>Herpetosiphonales</taxon>
        <taxon>Herpetosiphonaceae</taxon>
        <taxon>Herpetosiphon</taxon>
    </lineage>
</organism>
<gene>
    <name evidence="1" type="ORF">Hgul01_04592</name>
</gene>
<keyword evidence="2" id="KW-1185">Reference proteome</keyword>
<sequence length="76" mass="8826">MRDEAARTRIQIFNQDYNNLKSPSIAHNFRFVLFMDQSLKAYRHTILCASALNPDPSSLGTSWINHQTKNAYRIAR</sequence>
<dbReference type="EMBL" id="BAABRU010000023">
    <property type="protein sequence ID" value="GAA5530769.1"/>
    <property type="molecule type" value="Genomic_DNA"/>
</dbReference>
<name>A0ABP9X5W0_9CHLR</name>
<reference evidence="1 2" key="1">
    <citation type="submission" date="2024-02" db="EMBL/GenBank/DDBJ databases">
        <title>Herpetosiphon gulosus NBRC 112829.</title>
        <authorList>
            <person name="Ichikawa N."/>
            <person name="Katano-Makiyama Y."/>
            <person name="Hidaka K."/>
        </authorList>
    </citation>
    <scope>NUCLEOTIDE SEQUENCE [LARGE SCALE GENOMIC DNA]</scope>
    <source>
        <strain evidence="1 2">NBRC 112829</strain>
    </source>
</reference>
<comment type="caution">
    <text evidence="1">The sequence shown here is derived from an EMBL/GenBank/DDBJ whole genome shotgun (WGS) entry which is preliminary data.</text>
</comment>
<protein>
    <submittedName>
        <fullName evidence="1">Uncharacterized protein</fullName>
    </submittedName>
</protein>
<accession>A0ABP9X5W0</accession>